<keyword evidence="2" id="KW-1185">Reference proteome</keyword>
<gene>
    <name evidence="1" type="ORF">GCM10009066_20590</name>
</gene>
<sequence length="194" mass="20989">MNERVRAGVAAFNTGEYAAARDVWREGGSALAADLADAAAVITRGRTGSFDGLASEARAAVETLSEFDGKREVGVAALRDYLDTVANDPEALERRRPPAITLDGERIALNDLDIEEVLALAPAIADTFGGERERAEAAVEYAREDLDEAGTSAFVTLCYDVVTDPEARPIAYQRLVERVERREAREKDVEGLFG</sequence>
<proteinExistence type="predicted"/>
<dbReference type="InterPro" id="IPR023203">
    <property type="entry name" value="TTHA0068_sf"/>
</dbReference>
<accession>A0AAV3S9P8</accession>
<name>A0AAV3S9P8_9EURY</name>
<dbReference type="RefSeq" id="WP_211313145.1">
    <property type="nucleotide sequence ID" value="NZ_BAAABL010000060.1"/>
</dbReference>
<evidence type="ECO:0008006" key="3">
    <source>
        <dbReference type="Google" id="ProtNLM"/>
    </source>
</evidence>
<comment type="caution">
    <text evidence="1">The sequence shown here is derived from an EMBL/GenBank/DDBJ whole genome shotgun (WGS) entry which is preliminary data.</text>
</comment>
<dbReference type="AlphaFoldDB" id="A0AAV3S9P8"/>
<reference evidence="1 2" key="1">
    <citation type="journal article" date="2019" name="Int. J. Syst. Evol. Microbiol.">
        <title>The Global Catalogue of Microorganisms (GCM) 10K type strain sequencing project: providing services to taxonomists for standard genome sequencing and annotation.</title>
        <authorList>
            <consortium name="The Broad Institute Genomics Platform"/>
            <consortium name="The Broad Institute Genome Sequencing Center for Infectious Disease"/>
            <person name="Wu L."/>
            <person name="Ma J."/>
        </authorList>
    </citation>
    <scope>NUCLEOTIDE SEQUENCE [LARGE SCALE GENOMIC DNA]</scope>
    <source>
        <strain evidence="1 2">JCM 16330</strain>
    </source>
</reference>
<protein>
    <recommendedName>
        <fullName evidence="3">DUF309 domain-containing protein</fullName>
    </recommendedName>
</protein>
<dbReference type="Proteomes" id="UP001500837">
    <property type="component" value="Unassembled WGS sequence"/>
</dbReference>
<organism evidence="1 2">
    <name type="scientific">Halarchaeum salinum</name>
    <dbReference type="NCBI Taxonomy" id="489912"/>
    <lineage>
        <taxon>Archaea</taxon>
        <taxon>Methanobacteriati</taxon>
        <taxon>Methanobacteriota</taxon>
        <taxon>Stenosarchaea group</taxon>
        <taxon>Halobacteria</taxon>
        <taxon>Halobacteriales</taxon>
        <taxon>Halobacteriaceae</taxon>
    </lineage>
</organism>
<evidence type="ECO:0000313" key="2">
    <source>
        <dbReference type="Proteomes" id="UP001500837"/>
    </source>
</evidence>
<evidence type="ECO:0000313" key="1">
    <source>
        <dbReference type="EMBL" id="GAA0306686.1"/>
    </source>
</evidence>
<dbReference type="EMBL" id="BAAABL010000060">
    <property type="protein sequence ID" value="GAA0306686.1"/>
    <property type="molecule type" value="Genomic_DNA"/>
</dbReference>
<dbReference type="SUPFAM" id="SSF140663">
    <property type="entry name" value="TTHA0068-like"/>
    <property type="match status" value="1"/>
</dbReference>
<dbReference type="Gene3D" id="1.10.3450.10">
    <property type="entry name" value="TTHA0068-like"/>
    <property type="match status" value="1"/>
</dbReference>